<evidence type="ECO:0000256" key="6">
    <source>
        <dbReference type="PROSITE-ProRule" id="PRU00146"/>
    </source>
</evidence>
<dbReference type="PROSITE" id="PS51183">
    <property type="entry name" value="JMJN"/>
    <property type="match status" value="1"/>
</dbReference>
<feature type="domain" description="JmjN" evidence="10">
    <location>
        <begin position="140"/>
        <end position="181"/>
    </location>
</feature>
<dbReference type="Gene3D" id="1.10.150.60">
    <property type="entry name" value="ARID DNA-binding domain"/>
    <property type="match status" value="1"/>
</dbReference>
<protein>
    <submittedName>
        <fullName evidence="12">BA75_05236T0</fullName>
    </submittedName>
</protein>
<keyword evidence="2" id="KW-0479">Metal-binding</keyword>
<dbReference type="Gene3D" id="3.30.40.10">
    <property type="entry name" value="Zinc/RING finger domain, C3HC4 (zinc finger)"/>
    <property type="match status" value="1"/>
</dbReference>
<feature type="compositionally biased region" description="Low complexity" evidence="7">
    <location>
        <begin position="319"/>
        <end position="329"/>
    </location>
</feature>
<evidence type="ECO:0000256" key="1">
    <source>
        <dbReference type="ARBA" id="ARBA00004123"/>
    </source>
</evidence>
<evidence type="ECO:0000256" key="4">
    <source>
        <dbReference type="ARBA" id="ARBA00022833"/>
    </source>
</evidence>
<gene>
    <name evidence="12" type="primary">ECM5</name>
    <name evidence="12" type="ORF">ATY40_BA7505236</name>
</gene>
<feature type="domain" description="JmjC" evidence="11">
    <location>
        <begin position="511"/>
        <end position="727"/>
    </location>
</feature>
<dbReference type="Pfam" id="PF08429">
    <property type="entry name" value="PLU-1"/>
    <property type="match status" value="1"/>
</dbReference>
<dbReference type="PROSITE" id="PS51011">
    <property type="entry name" value="ARID"/>
    <property type="match status" value="1"/>
</dbReference>
<evidence type="ECO:0000313" key="12">
    <source>
        <dbReference type="EMBL" id="ANZ77644.1"/>
    </source>
</evidence>
<evidence type="ECO:0000256" key="3">
    <source>
        <dbReference type="ARBA" id="ARBA00022771"/>
    </source>
</evidence>
<dbReference type="PANTHER" id="PTHR10694:SF113">
    <property type="entry name" value="PROTEIN JUMONJI"/>
    <property type="match status" value="1"/>
</dbReference>
<dbReference type="CDD" id="cd16100">
    <property type="entry name" value="ARID"/>
    <property type="match status" value="1"/>
</dbReference>
<reference evidence="12 13" key="1">
    <citation type="submission" date="2016-02" db="EMBL/GenBank/DDBJ databases">
        <title>Comparative genomic and transcriptomic foundation for Pichia pastoris.</title>
        <authorList>
            <person name="Love K.R."/>
            <person name="Shah K.A."/>
            <person name="Whittaker C.A."/>
            <person name="Wu J."/>
            <person name="Bartlett M.C."/>
            <person name="Ma D."/>
            <person name="Leeson R.L."/>
            <person name="Priest M."/>
            <person name="Young S.K."/>
            <person name="Love J.C."/>
        </authorList>
    </citation>
    <scope>NUCLEOTIDE SEQUENCE [LARGE SCALE GENOMIC DNA]</scope>
    <source>
        <strain evidence="12 13">ATCC 28485</strain>
    </source>
</reference>
<feature type="compositionally biased region" description="Low complexity" evidence="7">
    <location>
        <begin position="50"/>
        <end position="67"/>
    </location>
</feature>
<dbReference type="InterPro" id="IPR001606">
    <property type="entry name" value="ARID_dom"/>
</dbReference>
<feature type="region of interest" description="Disordered" evidence="7">
    <location>
        <begin position="1"/>
        <end position="79"/>
    </location>
</feature>
<dbReference type="Pfam" id="PF01388">
    <property type="entry name" value="ARID"/>
    <property type="match status" value="1"/>
</dbReference>
<dbReference type="Proteomes" id="UP000094565">
    <property type="component" value="Chromosome 4"/>
</dbReference>
<dbReference type="SMART" id="SM00249">
    <property type="entry name" value="PHD"/>
    <property type="match status" value="1"/>
</dbReference>
<evidence type="ECO:0000256" key="2">
    <source>
        <dbReference type="ARBA" id="ARBA00022723"/>
    </source>
</evidence>
<keyword evidence="4" id="KW-0862">Zinc</keyword>
<dbReference type="Pfam" id="PF02375">
    <property type="entry name" value="JmjN"/>
    <property type="match status" value="1"/>
</dbReference>
<dbReference type="InterPro" id="IPR001965">
    <property type="entry name" value="Znf_PHD"/>
</dbReference>
<feature type="region of interest" description="Disordered" evidence="7">
    <location>
        <begin position="306"/>
        <end position="347"/>
    </location>
</feature>
<feature type="domain" description="PHD-type" evidence="8">
    <location>
        <begin position="1271"/>
        <end position="1320"/>
    </location>
</feature>
<name>A0A1B2JHX9_PICPA</name>
<feature type="compositionally biased region" description="Polar residues" evidence="7">
    <location>
        <begin position="68"/>
        <end position="79"/>
    </location>
</feature>
<dbReference type="InterPro" id="IPR036431">
    <property type="entry name" value="ARID_dom_sf"/>
</dbReference>
<dbReference type="PROSITE" id="PS50016">
    <property type="entry name" value="ZF_PHD_2"/>
    <property type="match status" value="1"/>
</dbReference>
<dbReference type="SUPFAM" id="SSF46774">
    <property type="entry name" value="ARID-like"/>
    <property type="match status" value="1"/>
</dbReference>
<dbReference type="InterPro" id="IPR019787">
    <property type="entry name" value="Znf_PHD-finger"/>
</dbReference>
<feature type="region of interest" description="Disordered" evidence="7">
    <location>
        <begin position="1456"/>
        <end position="1494"/>
    </location>
</feature>
<evidence type="ECO:0000259" key="11">
    <source>
        <dbReference type="PROSITE" id="PS51184"/>
    </source>
</evidence>
<dbReference type="InterPro" id="IPR013083">
    <property type="entry name" value="Znf_RING/FYVE/PHD"/>
</dbReference>
<keyword evidence="3 6" id="KW-0863">Zinc-finger</keyword>
<feature type="compositionally biased region" description="Polar residues" evidence="7">
    <location>
        <begin position="1"/>
        <end position="42"/>
    </location>
</feature>
<keyword evidence="13" id="KW-1185">Reference proteome</keyword>
<organism evidence="12 13">
    <name type="scientific">Komagataella pastoris</name>
    <name type="common">Yeast</name>
    <name type="synonym">Pichia pastoris</name>
    <dbReference type="NCBI Taxonomy" id="4922"/>
    <lineage>
        <taxon>Eukaryota</taxon>
        <taxon>Fungi</taxon>
        <taxon>Dikarya</taxon>
        <taxon>Ascomycota</taxon>
        <taxon>Saccharomycotina</taxon>
        <taxon>Pichiomycetes</taxon>
        <taxon>Pichiales</taxon>
        <taxon>Pichiaceae</taxon>
        <taxon>Komagataella</taxon>
    </lineage>
</organism>
<dbReference type="SMART" id="SM00545">
    <property type="entry name" value="JmjN"/>
    <property type="match status" value="1"/>
</dbReference>
<dbReference type="PROSITE" id="PS01359">
    <property type="entry name" value="ZF_PHD_1"/>
    <property type="match status" value="1"/>
</dbReference>
<dbReference type="GO" id="GO:0006338">
    <property type="term" value="P:chromatin remodeling"/>
    <property type="evidence" value="ECO:0007669"/>
    <property type="project" value="TreeGrafter"/>
</dbReference>
<evidence type="ECO:0000256" key="7">
    <source>
        <dbReference type="SAM" id="MobiDB-lite"/>
    </source>
</evidence>
<proteinExistence type="predicted"/>
<dbReference type="PANTHER" id="PTHR10694">
    <property type="entry name" value="LYSINE-SPECIFIC DEMETHYLASE"/>
    <property type="match status" value="1"/>
</dbReference>
<dbReference type="GO" id="GO:0005634">
    <property type="term" value="C:nucleus"/>
    <property type="evidence" value="ECO:0007669"/>
    <property type="project" value="UniProtKB-SubCell"/>
</dbReference>
<dbReference type="CDD" id="cd15518">
    <property type="entry name" value="PHD_Ecm5p_Lid2p_like"/>
    <property type="match status" value="1"/>
</dbReference>
<dbReference type="InterPro" id="IPR003347">
    <property type="entry name" value="JmjC_dom"/>
</dbReference>
<evidence type="ECO:0000313" key="13">
    <source>
        <dbReference type="Proteomes" id="UP000094565"/>
    </source>
</evidence>
<feature type="compositionally biased region" description="Basic and acidic residues" evidence="7">
    <location>
        <begin position="331"/>
        <end position="347"/>
    </location>
</feature>
<dbReference type="Gene3D" id="2.60.120.650">
    <property type="entry name" value="Cupin"/>
    <property type="match status" value="1"/>
</dbReference>
<evidence type="ECO:0000259" key="9">
    <source>
        <dbReference type="PROSITE" id="PS51011"/>
    </source>
</evidence>
<evidence type="ECO:0000259" key="8">
    <source>
        <dbReference type="PROSITE" id="PS50016"/>
    </source>
</evidence>
<dbReference type="InterPro" id="IPR011011">
    <property type="entry name" value="Znf_FYVE_PHD"/>
</dbReference>
<dbReference type="SUPFAM" id="SSF57903">
    <property type="entry name" value="FYVE/PHD zinc finger"/>
    <property type="match status" value="1"/>
</dbReference>
<feature type="compositionally biased region" description="Polar residues" evidence="7">
    <location>
        <begin position="1456"/>
        <end position="1471"/>
    </location>
</feature>
<dbReference type="GO" id="GO:0000785">
    <property type="term" value="C:chromatin"/>
    <property type="evidence" value="ECO:0007669"/>
    <property type="project" value="TreeGrafter"/>
</dbReference>
<accession>A0A1B2JHX9</accession>
<dbReference type="SUPFAM" id="SSF51197">
    <property type="entry name" value="Clavaminate synthase-like"/>
    <property type="match status" value="1"/>
</dbReference>
<evidence type="ECO:0000259" key="10">
    <source>
        <dbReference type="PROSITE" id="PS51183"/>
    </source>
</evidence>
<comment type="subcellular location">
    <subcellularLocation>
        <location evidence="1">Nucleus</location>
    </subcellularLocation>
</comment>
<dbReference type="OrthoDB" id="1678912at2759"/>
<evidence type="ECO:0000256" key="5">
    <source>
        <dbReference type="ARBA" id="ARBA00023242"/>
    </source>
</evidence>
<dbReference type="GO" id="GO:0003677">
    <property type="term" value="F:DNA binding"/>
    <property type="evidence" value="ECO:0007669"/>
    <property type="project" value="InterPro"/>
</dbReference>
<dbReference type="InterPro" id="IPR019786">
    <property type="entry name" value="Zinc_finger_PHD-type_CS"/>
</dbReference>
<feature type="domain" description="ARID" evidence="9">
    <location>
        <begin position="204"/>
        <end position="297"/>
    </location>
</feature>
<dbReference type="InterPro" id="IPR003349">
    <property type="entry name" value="JmjN"/>
</dbReference>
<dbReference type="Pfam" id="PF02373">
    <property type="entry name" value="JmjC"/>
    <property type="match status" value="2"/>
</dbReference>
<dbReference type="SMART" id="SM00558">
    <property type="entry name" value="JmjC"/>
    <property type="match status" value="1"/>
</dbReference>
<dbReference type="InterPro" id="IPR013637">
    <property type="entry name" value="Lys_sp_deMease-like_dom"/>
</dbReference>
<dbReference type="Pfam" id="PF00628">
    <property type="entry name" value="PHD"/>
    <property type="match status" value="1"/>
</dbReference>
<dbReference type="GO" id="GO:0010468">
    <property type="term" value="P:regulation of gene expression"/>
    <property type="evidence" value="ECO:0007669"/>
    <property type="project" value="TreeGrafter"/>
</dbReference>
<dbReference type="SMART" id="SM01014">
    <property type="entry name" value="ARID"/>
    <property type="match status" value="1"/>
</dbReference>
<sequence length="1494" mass="172403">MDVETSQTSKVDPGSSPSSFSKQNTAQNADSDHISQANTSRSSKLHEQELPLSNGSELGSPPLSSGPTTFYTHSTTAPPKTTRFYKTLADGYRVSDSNSTHHYNPYLYPQHRTRANPPLESINMKGRSTHSSTNPLYPSIPTFTISSQEMENPYKFIESIRAEGEKYGAVRVILENWEHKLNINTELFWFRARRQLLNSHKSEVQARMEFHQSLASFLRENKITISKLPSIDKRSLDLYRLRVCVKLRGGYDTVCQKKLWAQIGRELGYSGKITSSLSSSLKSAYHKVLYGYDLHVAKLEEEQKVADNKNDEEAPAPPVNGSVQNGSSGSKKHEASSTDDPPAKKVKIDKSSEDIPIIIGSAIEYKRSRDKLQKLGFPTYFDMMTDNRSGITFDDEQTLATYDFYNWHKGMNVDDVSAYDSKLSPLYNLRQFFDKNLKFQELLFERFKVAFDPTPNDLEKLYWTVVKDKDSSYEVECSVRIPTSVHESGFNKNEKLQNHVNQNNNQNGSSLDTHGLWNLNNFFENQNSVLRYLPSQFNSISKPTLSIGMMFGTQNWVAEDHYLYLCDYHHIGDTKLWYFIPPKDHLKYEALLKEHLKNNRPLETQPDFQIYQKEFKNSDFVQCTLENKIPTSRNHRRFPHRNTAFQPLLKDQDEKVLYSQDFLLTPEYLKENGVDVYSCYQEPGEFIFKFPKAYSSTVFLGFSTSESVNFAPPSWLSKGLEAEKWLQEQNVYPLFSMFQLLLSIAKECADPVVLKESLDMYKPLLNKVLKERKEIRQHFPKTNEFINKNSSSYITDALENSFPSKVVIIHNNTEISLPLEKALERKDYISALLKQNAVLELHLFETDESLIQAMGLFATYNQAPLEWYEKLEEKLSVSSLPNISILQELYLEGKKILAIQNNVPEKVQKGFESLECFVLDANDWLDQVREFLKVSDPTSQSKDLLVDNTQLSSHSLEEFTLLLTRIPNLKFEAKEIDELLQYGKLVEEFEIQFRQLLLDQEQKVSISVIDSLVKKGKQFSVNLPSVDCLEKLIRRKKWYLAAENVSVHTSLSDLQHLVQEGEQILDEHDRALKLEPLTKYFKGSQLYNKELEEFIKLKPIGGYDVDKLKELYDRKDRFSVQSEDLRKFITEKYERKQILDEWVQAVQPKIDQLTNLREQKQSVEQKLASNIELSDKEKKLLESYKVTGKQNILLKEFEFGPKIFEGKEIIEKASGLNVNIVFFKEQVKKTQEWASQVQNVLKINKEQLKHRFKQWRNSYLNMYNLDDGQSELFCFCREADSGVMVECDECKEWFHLKCLKMNDNKPGNKEIFVCPFCDLDQSRKSTEEFFLAVEKKPKFEQISQLDTVSESLIFYPEGFGHFKLLMLEAYKFLQIANRELLLGVEKPRARFLIRKFVSGPFVMEREWEAFGDLIGKRTKEGSKGSIVKQSALDKNNMTGDTGIVLENGAIPDAVLTENTQGAQGSNGTEPTTKIKEEFQNDSFQSPIKVENDQS</sequence>
<dbReference type="SMART" id="SM00501">
    <property type="entry name" value="BRIGHT"/>
    <property type="match status" value="1"/>
</dbReference>
<keyword evidence="5" id="KW-0539">Nucleus</keyword>
<dbReference type="GO" id="GO:0008270">
    <property type="term" value="F:zinc ion binding"/>
    <property type="evidence" value="ECO:0007669"/>
    <property type="project" value="UniProtKB-KW"/>
</dbReference>
<dbReference type="PROSITE" id="PS51184">
    <property type="entry name" value="JMJC"/>
    <property type="match status" value="1"/>
</dbReference>
<dbReference type="EMBL" id="CP014587">
    <property type="protein sequence ID" value="ANZ77644.1"/>
    <property type="molecule type" value="Genomic_DNA"/>
</dbReference>